<feature type="transmembrane region" description="Helical" evidence="1">
    <location>
        <begin position="204"/>
        <end position="222"/>
    </location>
</feature>
<evidence type="ECO:0000256" key="1">
    <source>
        <dbReference type="SAM" id="Phobius"/>
    </source>
</evidence>
<reference evidence="2 3" key="1">
    <citation type="submission" date="2011-02" db="EMBL/GenBank/DDBJ databases">
        <authorList>
            <person name="Nelson K.E."/>
            <person name="Sutton G."/>
            <person name="Torralba M."/>
            <person name="Durkin S."/>
            <person name="Harkins D."/>
            <person name="Montgomery R."/>
            <person name="Ziemer C."/>
            <person name="Klaassens E."/>
            <person name="Ocuiv P."/>
            <person name="Morrison M."/>
        </authorList>
    </citation>
    <scope>NUCLEOTIDE SEQUENCE [LARGE SCALE GENOMIC DNA]</scope>
    <source>
        <strain evidence="2 3">8</strain>
    </source>
</reference>
<organism evidence="2 3">
    <name type="scientific">Ruminococcus albus 8</name>
    <dbReference type="NCBI Taxonomy" id="246199"/>
    <lineage>
        <taxon>Bacteria</taxon>
        <taxon>Bacillati</taxon>
        <taxon>Bacillota</taxon>
        <taxon>Clostridia</taxon>
        <taxon>Eubacteriales</taxon>
        <taxon>Oscillospiraceae</taxon>
        <taxon>Ruminococcus</taxon>
    </lineage>
</organism>
<feature type="transmembrane region" description="Helical" evidence="1">
    <location>
        <begin position="268"/>
        <end position="286"/>
    </location>
</feature>
<keyword evidence="1" id="KW-1133">Transmembrane helix</keyword>
<keyword evidence="1" id="KW-0472">Membrane</keyword>
<dbReference type="OrthoDB" id="1822673at2"/>
<feature type="transmembrane region" description="Helical" evidence="1">
    <location>
        <begin position="121"/>
        <end position="151"/>
    </location>
</feature>
<dbReference type="Proteomes" id="UP000004259">
    <property type="component" value="Unassembled WGS sequence"/>
</dbReference>
<comment type="caution">
    <text evidence="2">The sequence shown here is derived from an EMBL/GenBank/DDBJ whole genome shotgun (WGS) entry which is preliminary data.</text>
</comment>
<name>E9SCN5_RUMAL</name>
<feature type="transmembrane region" description="Helical" evidence="1">
    <location>
        <begin position="20"/>
        <end position="41"/>
    </location>
</feature>
<feature type="transmembrane region" description="Helical" evidence="1">
    <location>
        <begin position="176"/>
        <end position="197"/>
    </location>
</feature>
<dbReference type="AlphaFoldDB" id="E9SCN5"/>
<feature type="transmembrane region" description="Helical" evidence="1">
    <location>
        <begin position="79"/>
        <end position="100"/>
    </location>
</feature>
<sequence>MANKFKTISTVYVDLNKTIFSLGFFACAIITAILCLTTQGYSDHETNINYSVYEAILYLDWQTLSENGIANITIISSGLSGYCTMFMPIIAALPFVTAFCNERNTGSIRLNIARTGKLRYYIGKFVSAIISAGLAVTLGCAVFAVIVYPIFPTIEDCKELSHSFFIEDNFSMATELWHFFSGAFIYGAVSVLPAFFMSSFVKNHYIITCVPFMLAYIQKVALNKISQAHMTDEPTEGLSIFEKCSAFYPENITQWYSKNTYVPLMLKYNGICTAAALIGFIVIMNLRRDKGE</sequence>
<proteinExistence type="predicted"/>
<keyword evidence="3" id="KW-1185">Reference proteome</keyword>
<gene>
    <name evidence="2" type="ORF">CUS_6639</name>
</gene>
<dbReference type="EMBL" id="ADKM02000085">
    <property type="protein sequence ID" value="EGC02907.1"/>
    <property type="molecule type" value="Genomic_DNA"/>
</dbReference>
<accession>E9SCN5</accession>
<dbReference type="eggNOG" id="ENOG5033IN3">
    <property type="taxonomic scope" value="Bacteria"/>
</dbReference>
<evidence type="ECO:0000313" key="3">
    <source>
        <dbReference type="Proteomes" id="UP000004259"/>
    </source>
</evidence>
<protein>
    <submittedName>
        <fullName evidence="2">Putative membrane protein</fullName>
    </submittedName>
</protein>
<keyword evidence="1" id="KW-0812">Transmembrane</keyword>
<dbReference type="STRING" id="246199.CUS_6639"/>
<evidence type="ECO:0000313" key="2">
    <source>
        <dbReference type="EMBL" id="EGC02907.1"/>
    </source>
</evidence>